<feature type="compositionally biased region" description="Basic residues" evidence="2">
    <location>
        <begin position="177"/>
        <end position="192"/>
    </location>
</feature>
<proteinExistence type="predicted"/>
<dbReference type="OrthoDB" id="911683at2759"/>
<sequence length="399" mass="44012">YDDERRLSLATFQLRRSAERWWRGASRTLEETGVGISWSSFCTAFRQEYVPESFVNAREREFDNLVQGSMSVIEYARRFSSLLAYVPHVAGREKAKRNKFMEGLNEELYPFVLAGSPASYAEAVDRAIDIEEGLKNRRTRVSPQGARDSRPVVSGVQPLQSLQLSQPSQQQLAQRPGHPRLRSRGRQFKKKSGSGSSGSGSSSSSGSREEFCGFCGGKHPSTQCVGVQGSCNLCGQYGHFARVCPSAGSQQTAAQPQGRGVQSRGRSQQFQQPRFGETSFRPFQQPGPSRFGPSSQPFFPGPQHAQDNAFAREQAEETPSRVDGGTCFVFDFPARVLFDTDALYSFISVSFVVEHGLCAVPLRVTVFVSTPGGVNLFSQEILLDGVLRFGCVFFFQCSA</sequence>
<keyword evidence="1" id="KW-0863">Zinc-finger</keyword>
<protein>
    <recommendedName>
        <fullName evidence="3">CCHC-type domain-containing protein</fullName>
    </recommendedName>
</protein>
<dbReference type="InterPro" id="IPR001878">
    <property type="entry name" value="Znf_CCHC"/>
</dbReference>
<dbReference type="AlphaFoldDB" id="A0A2Z7DD34"/>
<dbReference type="InterPro" id="IPR036875">
    <property type="entry name" value="Znf_CCHC_sf"/>
</dbReference>
<feature type="compositionally biased region" description="Low complexity" evidence="2">
    <location>
        <begin position="162"/>
        <end position="172"/>
    </location>
</feature>
<feature type="region of interest" description="Disordered" evidence="2">
    <location>
        <begin position="162"/>
        <end position="210"/>
    </location>
</feature>
<dbReference type="SUPFAM" id="SSF57756">
    <property type="entry name" value="Retrovirus zinc finger-like domains"/>
    <property type="match status" value="1"/>
</dbReference>
<dbReference type="Proteomes" id="UP000250235">
    <property type="component" value="Unassembled WGS sequence"/>
</dbReference>
<evidence type="ECO:0000313" key="4">
    <source>
        <dbReference type="EMBL" id="KZV57730.1"/>
    </source>
</evidence>
<dbReference type="EMBL" id="KQ987264">
    <property type="protein sequence ID" value="KZV57730.1"/>
    <property type="molecule type" value="Genomic_DNA"/>
</dbReference>
<dbReference type="PROSITE" id="PS50158">
    <property type="entry name" value="ZF_CCHC"/>
    <property type="match status" value="1"/>
</dbReference>
<gene>
    <name evidence="4" type="ORF">F511_21781</name>
</gene>
<dbReference type="Pfam" id="PF08284">
    <property type="entry name" value="RVP_2"/>
    <property type="match status" value="1"/>
</dbReference>
<dbReference type="Gene3D" id="4.10.60.10">
    <property type="entry name" value="Zinc finger, CCHC-type"/>
    <property type="match status" value="1"/>
</dbReference>
<dbReference type="PANTHER" id="PTHR34482">
    <property type="entry name" value="DNA DAMAGE-INDUCIBLE PROTEIN 1-LIKE"/>
    <property type="match status" value="1"/>
</dbReference>
<name>A0A2Z7DD34_9LAMI</name>
<organism evidence="4 5">
    <name type="scientific">Dorcoceras hygrometricum</name>
    <dbReference type="NCBI Taxonomy" id="472368"/>
    <lineage>
        <taxon>Eukaryota</taxon>
        <taxon>Viridiplantae</taxon>
        <taxon>Streptophyta</taxon>
        <taxon>Embryophyta</taxon>
        <taxon>Tracheophyta</taxon>
        <taxon>Spermatophyta</taxon>
        <taxon>Magnoliopsida</taxon>
        <taxon>eudicotyledons</taxon>
        <taxon>Gunneridae</taxon>
        <taxon>Pentapetalae</taxon>
        <taxon>asterids</taxon>
        <taxon>lamiids</taxon>
        <taxon>Lamiales</taxon>
        <taxon>Gesneriaceae</taxon>
        <taxon>Didymocarpoideae</taxon>
        <taxon>Trichosporeae</taxon>
        <taxon>Loxocarpinae</taxon>
        <taxon>Dorcoceras</taxon>
    </lineage>
</organism>
<keyword evidence="5" id="KW-1185">Reference proteome</keyword>
<evidence type="ECO:0000256" key="1">
    <source>
        <dbReference type="PROSITE-ProRule" id="PRU00047"/>
    </source>
</evidence>
<feature type="compositionally biased region" description="Low complexity" evidence="2">
    <location>
        <begin position="284"/>
        <end position="303"/>
    </location>
</feature>
<feature type="region of interest" description="Disordered" evidence="2">
    <location>
        <begin position="250"/>
        <end position="309"/>
    </location>
</feature>
<dbReference type="GO" id="GO:0008270">
    <property type="term" value="F:zinc ion binding"/>
    <property type="evidence" value="ECO:0007669"/>
    <property type="project" value="UniProtKB-KW"/>
</dbReference>
<evidence type="ECO:0000256" key="2">
    <source>
        <dbReference type="SAM" id="MobiDB-lite"/>
    </source>
</evidence>
<accession>A0A2Z7DD34</accession>
<dbReference type="PANTHER" id="PTHR34482:SF49">
    <property type="entry name" value="RETROTRANSPOSON GAG DOMAIN-CONTAINING PROTEIN"/>
    <property type="match status" value="1"/>
</dbReference>
<reference evidence="4 5" key="1">
    <citation type="journal article" date="2015" name="Proc. Natl. Acad. Sci. U.S.A.">
        <title>The resurrection genome of Boea hygrometrica: A blueprint for survival of dehydration.</title>
        <authorList>
            <person name="Xiao L."/>
            <person name="Yang G."/>
            <person name="Zhang L."/>
            <person name="Yang X."/>
            <person name="Zhao S."/>
            <person name="Ji Z."/>
            <person name="Zhou Q."/>
            <person name="Hu M."/>
            <person name="Wang Y."/>
            <person name="Chen M."/>
            <person name="Xu Y."/>
            <person name="Jin H."/>
            <person name="Xiao X."/>
            <person name="Hu G."/>
            <person name="Bao F."/>
            <person name="Hu Y."/>
            <person name="Wan P."/>
            <person name="Li L."/>
            <person name="Deng X."/>
            <person name="Kuang T."/>
            <person name="Xiang C."/>
            <person name="Zhu J.K."/>
            <person name="Oliver M.J."/>
            <person name="He Y."/>
        </authorList>
    </citation>
    <scope>NUCLEOTIDE SEQUENCE [LARGE SCALE GENOMIC DNA]</scope>
    <source>
        <strain evidence="5">cv. XS01</strain>
    </source>
</reference>
<feature type="non-terminal residue" evidence="4">
    <location>
        <position position="1"/>
    </location>
</feature>
<dbReference type="SMART" id="SM00343">
    <property type="entry name" value="ZnF_C2HC"/>
    <property type="match status" value="1"/>
</dbReference>
<dbReference type="InterPro" id="IPR005162">
    <property type="entry name" value="Retrotrans_gag_dom"/>
</dbReference>
<keyword evidence="1" id="KW-0862">Zinc</keyword>
<evidence type="ECO:0000259" key="3">
    <source>
        <dbReference type="PROSITE" id="PS50158"/>
    </source>
</evidence>
<dbReference type="GO" id="GO:0003676">
    <property type="term" value="F:nucleic acid binding"/>
    <property type="evidence" value="ECO:0007669"/>
    <property type="project" value="InterPro"/>
</dbReference>
<keyword evidence="1" id="KW-0479">Metal-binding</keyword>
<evidence type="ECO:0000313" key="5">
    <source>
        <dbReference type="Proteomes" id="UP000250235"/>
    </source>
</evidence>
<dbReference type="Pfam" id="PF03732">
    <property type="entry name" value="Retrotrans_gag"/>
    <property type="match status" value="1"/>
</dbReference>
<feature type="domain" description="CCHC-type" evidence="3">
    <location>
        <begin position="231"/>
        <end position="246"/>
    </location>
</feature>